<evidence type="ECO:0000313" key="4">
    <source>
        <dbReference type="Proteomes" id="UP000215223"/>
    </source>
</evidence>
<feature type="region of interest" description="Disordered" evidence="1">
    <location>
        <begin position="1"/>
        <end position="49"/>
    </location>
</feature>
<dbReference type="EMBL" id="NMQT01000109">
    <property type="protein sequence ID" value="OXM49565.1"/>
    <property type="molecule type" value="Genomic_DNA"/>
</dbReference>
<gene>
    <name evidence="3" type="ORF">CFP71_29925</name>
</gene>
<dbReference type="InterPro" id="IPR046738">
    <property type="entry name" value="DUF6788"/>
</dbReference>
<evidence type="ECO:0000256" key="1">
    <source>
        <dbReference type="SAM" id="MobiDB-lite"/>
    </source>
</evidence>
<dbReference type="Proteomes" id="UP000215223">
    <property type="component" value="Unassembled WGS sequence"/>
</dbReference>
<accession>A0A229RSQ7</accession>
<dbReference type="Pfam" id="PF20586">
    <property type="entry name" value="DUF6788"/>
    <property type="match status" value="1"/>
</dbReference>
<keyword evidence="4" id="KW-1185">Reference proteome</keyword>
<dbReference type="AlphaFoldDB" id="A0A229RSQ7"/>
<organism evidence="3 4">
    <name type="scientific">Amycolatopsis thailandensis</name>
    <dbReference type="NCBI Taxonomy" id="589330"/>
    <lineage>
        <taxon>Bacteria</taxon>
        <taxon>Bacillati</taxon>
        <taxon>Actinomycetota</taxon>
        <taxon>Actinomycetes</taxon>
        <taxon>Pseudonocardiales</taxon>
        <taxon>Pseudonocardiaceae</taxon>
        <taxon>Amycolatopsis</taxon>
    </lineage>
</organism>
<feature type="domain" description="DUF6788" evidence="2">
    <location>
        <begin position="52"/>
        <end position="90"/>
    </location>
</feature>
<name>A0A229RSQ7_9PSEU</name>
<feature type="compositionally biased region" description="Basic and acidic residues" evidence="1">
    <location>
        <begin position="1"/>
        <end position="12"/>
    </location>
</feature>
<comment type="caution">
    <text evidence="3">The sequence shown here is derived from an EMBL/GenBank/DDBJ whole genome shotgun (WGS) entry which is preliminary data.</text>
</comment>
<evidence type="ECO:0000313" key="3">
    <source>
        <dbReference type="EMBL" id="OXM49565.1"/>
    </source>
</evidence>
<evidence type="ECO:0000259" key="2">
    <source>
        <dbReference type="Pfam" id="PF20586"/>
    </source>
</evidence>
<dbReference type="RefSeq" id="WP_093937311.1">
    <property type="nucleotide sequence ID" value="NZ_NMQT01000109.1"/>
</dbReference>
<reference evidence="3 4" key="1">
    <citation type="submission" date="2017-07" db="EMBL/GenBank/DDBJ databases">
        <title>Amycolatopsis thailandensis Genome sequencing and assembly.</title>
        <authorList>
            <person name="Kaur N."/>
            <person name="Mayilraj S."/>
        </authorList>
    </citation>
    <scope>NUCLEOTIDE SEQUENCE [LARGE SCALE GENOMIC DNA]</scope>
    <source>
        <strain evidence="3 4">JCM 16380</strain>
    </source>
</reference>
<protein>
    <recommendedName>
        <fullName evidence="2">DUF6788 domain-containing protein</fullName>
    </recommendedName>
</protein>
<sequence length="120" mass="13902">MTERYHWKEQRPEPAAWQPTPGKTQRERAEEQDTAAGGRGARHIRLPDGPPVCGSVALRVYPSGRRIYAYLRWSEHGKTRERYVGEVERPTREENLADAWRLVHDAGLLDQTREPDLTTR</sequence>
<proteinExistence type="predicted"/>
<dbReference type="OrthoDB" id="4636544at2"/>